<name>A0A0A9D1C2_ARUDO</name>
<feature type="region of interest" description="Disordered" evidence="1">
    <location>
        <begin position="1"/>
        <end position="129"/>
    </location>
</feature>
<protein>
    <submittedName>
        <fullName evidence="2">Uncharacterized protein</fullName>
    </submittedName>
</protein>
<evidence type="ECO:0000313" key="2">
    <source>
        <dbReference type="EMBL" id="JAD77557.1"/>
    </source>
</evidence>
<evidence type="ECO:0000256" key="1">
    <source>
        <dbReference type="SAM" id="MobiDB-lite"/>
    </source>
</evidence>
<feature type="compositionally biased region" description="Polar residues" evidence="1">
    <location>
        <begin position="90"/>
        <end position="101"/>
    </location>
</feature>
<dbReference type="EMBL" id="GBRH01220338">
    <property type="protein sequence ID" value="JAD77557.1"/>
    <property type="molecule type" value="Transcribed_RNA"/>
</dbReference>
<proteinExistence type="predicted"/>
<organism evidence="2">
    <name type="scientific">Arundo donax</name>
    <name type="common">Giant reed</name>
    <name type="synonym">Donax arundinaceus</name>
    <dbReference type="NCBI Taxonomy" id="35708"/>
    <lineage>
        <taxon>Eukaryota</taxon>
        <taxon>Viridiplantae</taxon>
        <taxon>Streptophyta</taxon>
        <taxon>Embryophyta</taxon>
        <taxon>Tracheophyta</taxon>
        <taxon>Spermatophyta</taxon>
        <taxon>Magnoliopsida</taxon>
        <taxon>Liliopsida</taxon>
        <taxon>Poales</taxon>
        <taxon>Poaceae</taxon>
        <taxon>PACMAD clade</taxon>
        <taxon>Arundinoideae</taxon>
        <taxon>Arundineae</taxon>
        <taxon>Arundo</taxon>
    </lineage>
</organism>
<feature type="compositionally biased region" description="Polar residues" evidence="1">
    <location>
        <begin position="7"/>
        <end position="25"/>
    </location>
</feature>
<accession>A0A0A9D1C2</accession>
<reference evidence="2" key="2">
    <citation type="journal article" date="2015" name="Data Brief">
        <title>Shoot transcriptome of the giant reed, Arundo donax.</title>
        <authorList>
            <person name="Barrero R.A."/>
            <person name="Guerrero F.D."/>
            <person name="Moolhuijzen P."/>
            <person name="Goolsby J.A."/>
            <person name="Tidwell J."/>
            <person name="Bellgard S.E."/>
            <person name="Bellgard M.I."/>
        </authorList>
    </citation>
    <scope>NUCLEOTIDE SEQUENCE</scope>
    <source>
        <tissue evidence="2">Shoot tissue taken approximately 20 cm above the soil surface</tissue>
    </source>
</reference>
<sequence>MYHTHKTNLSGSSQWRTPGHQTLSATLEAWSPRPSPIHSRLATRRAAPARRGWGTWSRTPSATAPPGLRAPPERPAGSLCTRRSHRMTSRGRSTASTPSHQSSPPRGGRGGEGSGRRARPTCWTWGPSR</sequence>
<reference evidence="2" key="1">
    <citation type="submission" date="2014-09" db="EMBL/GenBank/DDBJ databases">
        <authorList>
            <person name="Magalhaes I.L.F."/>
            <person name="Oliveira U."/>
            <person name="Santos F.R."/>
            <person name="Vidigal T.H.D.A."/>
            <person name="Brescovit A.D."/>
            <person name="Santos A.J."/>
        </authorList>
    </citation>
    <scope>NUCLEOTIDE SEQUENCE</scope>
    <source>
        <tissue evidence="2">Shoot tissue taken approximately 20 cm above the soil surface</tissue>
    </source>
</reference>
<dbReference type="AlphaFoldDB" id="A0A0A9D1C2"/>